<organism evidence="3 4">
    <name type="scientific">Gluconacetobacter sacchari</name>
    <dbReference type="NCBI Taxonomy" id="92759"/>
    <lineage>
        <taxon>Bacteria</taxon>
        <taxon>Pseudomonadati</taxon>
        <taxon>Pseudomonadota</taxon>
        <taxon>Alphaproteobacteria</taxon>
        <taxon>Acetobacterales</taxon>
        <taxon>Acetobacteraceae</taxon>
        <taxon>Gluconacetobacter</taxon>
    </lineage>
</organism>
<evidence type="ECO:0000256" key="1">
    <source>
        <dbReference type="PROSITE-ProRule" id="PRU00182"/>
    </source>
</evidence>
<proteinExistence type="predicted"/>
<dbReference type="Proteomes" id="UP000589085">
    <property type="component" value="Unassembled WGS sequence"/>
</dbReference>
<dbReference type="InterPro" id="IPR036986">
    <property type="entry name" value="S4_RNA-bd_sf"/>
</dbReference>
<dbReference type="CDD" id="cd00165">
    <property type="entry name" value="S4"/>
    <property type="match status" value="1"/>
</dbReference>
<sequence length="103" mass="11403">MKDEPPDAITAQRLDSWLWCARFARNRPDCARIAQGGLVRINRQRTEKAHALVRPGDILTLPAPAGDQVMVLRIAALARRRGPAAAARLLYEIIPERTPSPVS</sequence>
<gene>
    <name evidence="3" type="ORF">HLH48_15165</name>
</gene>
<dbReference type="RefSeq" id="WP_182998329.1">
    <property type="nucleotide sequence ID" value="NZ_JABEQJ010000021.1"/>
</dbReference>
<dbReference type="GO" id="GO:0003723">
    <property type="term" value="F:RNA binding"/>
    <property type="evidence" value="ECO:0007669"/>
    <property type="project" value="UniProtKB-KW"/>
</dbReference>
<name>A0A7W4IEP5_9PROT</name>
<comment type="caution">
    <text evidence="3">The sequence shown here is derived from an EMBL/GenBank/DDBJ whole genome shotgun (WGS) entry which is preliminary data.</text>
</comment>
<dbReference type="Pfam" id="PF01479">
    <property type="entry name" value="S4"/>
    <property type="match status" value="1"/>
</dbReference>
<dbReference type="Gene3D" id="3.10.290.10">
    <property type="entry name" value="RNA-binding S4 domain"/>
    <property type="match status" value="1"/>
</dbReference>
<keyword evidence="1" id="KW-0694">RNA-binding</keyword>
<accession>A0A7W4IEP5</accession>
<dbReference type="EMBL" id="JABEQJ010000021">
    <property type="protein sequence ID" value="MBB2161495.1"/>
    <property type="molecule type" value="Genomic_DNA"/>
</dbReference>
<dbReference type="SUPFAM" id="SSF55174">
    <property type="entry name" value="Alpha-L RNA-binding motif"/>
    <property type="match status" value="1"/>
</dbReference>
<evidence type="ECO:0000259" key="2">
    <source>
        <dbReference type="Pfam" id="PF01479"/>
    </source>
</evidence>
<reference evidence="3 4" key="1">
    <citation type="submission" date="2020-04" db="EMBL/GenBank/DDBJ databases">
        <title>Description of novel Gluconacetobacter.</title>
        <authorList>
            <person name="Sombolestani A."/>
        </authorList>
    </citation>
    <scope>NUCLEOTIDE SEQUENCE [LARGE SCALE GENOMIC DNA]</scope>
    <source>
        <strain evidence="3 4">LMG 19747</strain>
    </source>
</reference>
<dbReference type="AlphaFoldDB" id="A0A7W4IEP5"/>
<protein>
    <submittedName>
        <fullName evidence="3">RNA-binding protein</fullName>
    </submittedName>
</protein>
<dbReference type="InterPro" id="IPR002942">
    <property type="entry name" value="S4_RNA-bd"/>
</dbReference>
<feature type="domain" description="RNA-binding S4" evidence="2">
    <location>
        <begin position="12"/>
        <end position="58"/>
    </location>
</feature>
<evidence type="ECO:0000313" key="3">
    <source>
        <dbReference type="EMBL" id="MBB2161495.1"/>
    </source>
</evidence>
<dbReference type="PROSITE" id="PS50889">
    <property type="entry name" value="S4"/>
    <property type="match status" value="1"/>
</dbReference>
<evidence type="ECO:0000313" key="4">
    <source>
        <dbReference type="Proteomes" id="UP000589085"/>
    </source>
</evidence>